<organism evidence="2 3">
    <name type="scientific">Cellulomonas aerilata</name>
    <dbReference type="NCBI Taxonomy" id="515326"/>
    <lineage>
        <taxon>Bacteria</taxon>
        <taxon>Bacillati</taxon>
        <taxon>Actinomycetota</taxon>
        <taxon>Actinomycetes</taxon>
        <taxon>Micrococcales</taxon>
        <taxon>Cellulomonadaceae</taxon>
        <taxon>Cellulomonas</taxon>
    </lineage>
</organism>
<feature type="transmembrane region" description="Helical" evidence="1">
    <location>
        <begin position="73"/>
        <end position="91"/>
    </location>
</feature>
<keyword evidence="1" id="KW-1133">Transmembrane helix</keyword>
<reference evidence="2 3" key="1">
    <citation type="submission" date="2019-07" db="EMBL/GenBank/DDBJ databases">
        <title>Whole genome shotgun sequence of Cellulomonas aerilata NBRC 106308.</title>
        <authorList>
            <person name="Hosoyama A."/>
            <person name="Uohara A."/>
            <person name="Ohji S."/>
            <person name="Ichikawa N."/>
        </authorList>
    </citation>
    <scope>NUCLEOTIDE SEQUENCE [LARGE SCALE GENOMIC DNA]</scope>
    <source>
        <strain evidence="2 3">NBRC 106308</strain>
    </source>
</reference>
<feature type="transmembrane region" description="Helical" evidence="1">
    <location>
        <begin position="103"/>
        <end position="128"/>
    </location>
</feature>
<keyword evidence="1" id="KW-0472">Membrane</keyword>
<accession>A0A512DDN0</accession>
<sequence>MTALLRVGLALLAAVELVLGAWTLVAPAGFYATVPTVDLTPPFSEHPFRDFGGATLGLAVVLGAAALWVERRLAVVALVAYLAFSVPHLVFHLGHLGGAGTGAAAALVVVLLTSVLVPLALLGVALRLGSAPAPVGRA</sequence>
<evidence type="ECO:0000313" key="2">
    <source>
        <dbReference type="EMBL" id="GEO34565.1"/>
    </source>
</evidence>
<keyword evidence="1" id="KW-0812">Transmembrane</keyword>
<evidence type="ECO:0000313" key="3">
    <source>
        <dbReference type="Proteomes" id="UP000321181"/>
    </source>
</evidence>
<feature type="transmembrane region" description="Helical" evidence="1">
    <location>
        <begin position="51"/>
        <end position="68"/>
    </location>
</feature>
<dbReference type="EMBL" id="BJYY01000014">
    <property type="protein sequence ID" value="GEO34565.1"/>
    <property type="molecule type" value="Genomic_DNA"/>
</dbReference>
<name>A0A512DDN0_9CELL</name>
<comment type="caution">
    <text evidence="2">The sequence shown here is derived from an EMBL/GenBank/DDBJ whole genome shotgun (WGS) entry which is preliminary data.</text>
</comment>
<keyword evidence="3" id="KW-1185">Reference proteome</keyword>
<protein>
    <recommendedName>
        <fullName evidence="4">Integral membrane protein</fullName>
    </recommendedName>
</protein>
<evidence type="ECO:0000256" key="1">
    <source>
        <dbReference type="SAM" id="Phobius"/>
    </source>
</evidence>
<dbReference type="OrthoDB" id="74134at2"/>
<dbReference type="RefSeq" id="WP_146904378.1">
    <property type="nucleotide sequence ID" value="NZ_BAAARM010000004.1"/>
</dbReference>
<gene>
    <name evidence="2" type="ORF">CAE01nite_22900</name>
</gene>
<dbReference type="Proteomes" id="UP000321181">
    <property type="component" value="Unassembled WGS sequence"/>
</dbReference>
<evidence type="ECO:0008006" key="4">
    <source>
        <dbReference type="Google" id="ProtNLM"/>
    </source>
</evidence>
<proteinExistence type="predicted"/>
<dbReference type="AlphaFoldDB" id="A0A512DDN0"/>